<evidence type="ECO:0000313" key="2">
    <source>
        <dbReference type="EMBL" id="KNE71687.1"/>
    </source>
</evidence>
<evidence type="ECO:0000313" key="3">
    <source>
        <dbReference type="Proteomes" id="UP000054350"/>
    </source>
</evidence>
<gene>
    <name evidence="2" type="ORF">AMAG_16239</name>
</gene>
<feature type="region of interest" description="Disordered" evidence="1">
    <location>
        <begin position="446"/>
        <end position="483"/>
    </location>
</feature>
<organism evidence="2 3">
    <name type="scientific">Allomyces macrogynus (strain ATCC 38327)</name>
    <name type="common">Allomyces javanicus var. macrogynus</name>
    <dbReference type="NCBI Taxonomy" id="578462"/>
    <lineage>
        <taxon>Eukaryota</taxon>
        <taxon>Fungi</taxon>
        <taxon>Fungi incertae sedis</taxon>
        <taxon>Blastocladiomycota</taxon>
        <taxon>Blastocladiomycetes</taxon>
        <taxon>Blastocladiales</taxon>
        <taxon>Blastocladiaceae</taxon>
        <taxon>Allomyces</taxon>
    </lineage>
</organism>
<dbReference type="VEuPathDB" id="FungiDB:AMAG_16239"/>
<proteinExistence type="predicted"/>
<reference evidence="2 3" key="1">
    <citation type="submission" date="2009-11" db="EMBL/GenBank/DDBJ databases">
        <title>Annotation of Allomyces macrogynus ATCC 38327.</title>
        <authorList>
            <consortium name="The Broad Institute Genome Sequencing Platform"/>
            <person name="Russ C."/>
            <person name="Cuomo C."/>
            <person name="Burger G."/>
            <person name="Gray M.W."/>
            <person name="Holland P.W.H."/>
            <person name="King N."/>
            <person name="Lang F.B.F."/>
            <person name="Roger A.J."/>
            <person name="Ruiz-Trillo I."/>
            <person name="Young S.K."/>
            <person name="Zeng Q."/>
            <person name="Gargeya S."/>
            <person name="Fitzgerald M."/>
            <person name="Haas B."/>
            <person name="Abouelleil A."/>
            <person name="Alvarado L."/>
            <person name="Arachchi H.M."/>
            <person name="Berlin A."/>
            <person name="Chapman S.B."/>
            <person name="Gearin G."/>
            <person name="Goldberg J."/>
            <person name="Griggs A."/>
            <person name="Gujja S."/>
            <person name="Hansen M."/>
            <person name="Heiman D."/>
            <person name="Howarth C."/>
            <person name="Larimer J."/>
            <person name="Lui A."/>
            <person name="MacDonald P.J.P."/>
            <person name="McCowen C."/>
            <person name="Montmayeur A."/>
            <person name="Murphy C."/>
            <person name="Neiman D."/>
            <person name="Pearson M."/>
            <person name="Priest M."/>
            <person name="Roberts A."/>
            <person name="Saif S."/>
            <person name="Shea T."/>
            <person name="Sisk P."/>
            <person name="Stolte C."/>
            <person name="Sykes S."/>
            <person name="Wortman J."/>
            <person name="Nusbaum C."/>
            <person name="Birren B."/>
        </authorList>
    </citation>
    <scope>NUCLEOTIDE SEQUENCE [LARGE SCALE GENOMIC DNA]</scope>
    <source>
        <strain evidence="2 3">ATCC 38327</strain>
    </source>
</reference>
<sequence length="580" mass="60033">MIQAAPVTNAAPTPAAPEPRPSVTLIVPNIVPGASPPRPPARRPTVAVSSFPPSLEDSGNNSDASTHAARLRARGMSLVPTAPLTIRTARLPSLMPDSATPGSSLSAGGGGWIGGASLARVSESPVVLYSWEDMVNGRPIPPGAVGPVTLGEMAEAAAHAPRQRQLKHAVSSVVHAAGGLAAAAAARPSGGGGGGPEVGGGGMGRNTSIRVTPGMPDRTGVAAATTSTMATQPRPPSVALSPIVLMRNEFPKQLLRTSDLRKKQAAAAARPNRSVLSNIVKKTESQLLDSLDGSSLSSSSTSFTRLVPMSAQPYFKKQRRPSPGTAAVAPSSPRTPGTPRDSHLRHQLGSRPSPPSTGSDPAQRLATPAAAPPPSSSTPAATTLPPLHERLAGTVPAWRHYQAPANARASAVGRSDALAISVETEEEYHFTFQHAARMQRALVENKAHADRDRRHMALRSDAARGRTPVSAPATADNANGGAANGRVNLFPSSEALAPPRDLEVVLDRGGKFLCLVEAQPKSSDQLQKQLVDVHHAFFQNVQRATKQLHRDVATWSQQRTGAGGVGAAAAVVDLGARAGR</sequence>
<dbReference type="Proteomes" id="UP000054350">
    <property type="component" value="Unassembled WGS sequence"/>
</dbReference>
<feature type="compositionally biased region" description="Basic and acidic residues" evidence="1">
    <location>
        <begin position="446"/>
        <end position="455"/>
    </location>
</feature>
<dbReference type="AlphaFoldDB" id="A0A0L0TAA4"/>
<reference evidence="3" key="2">
    <citation type="submission" date="2009-11" db="EMBL/GenBank/DDBJ databases">
        <title>The Genome Sequence of Allomyces macrogynus strain ATCC 38327.</title>
        <authorList>
            <consortium name="The Broad Institute Genome Sequencing Platform"/>
            <person name="Russ C."/>
            <person name="Cuomo C."/>
            <person name="Shea T."/>
            <person name="Young S.K."/>
            <person name="Zeng Q."/>
            <person name="Koehrsen M."/>
            <person name="Haas B."/>
            <person name="Borodovsky M."/>
            <person name="Guigo R."/>
            <person name="Alvarado L."/>
            <person name="Berlin A."/>
            <person name="Borenstein D."/>
            <person name="Chen Z."/>
            <person name="Engels R."/>
            <person name="Freedman E."/>
            <person name="Gellesch M."/>
            <person name="Goldberg J."/>
            <person name="Griggs A."/>
            <person name="Gujja S."/>
            <person name="Heiman D."/>
            <person name="Hepburn T."/>
            <person name="Howarth C."/>
            <person name="Jen D."/>
            <person name="Larson L."/>
            <person name="Lewis B."/>
            <person name="Mehta T."/>
            <person name="Park D."/>
            <person name="Pearson M."/>
            <person name="Roberts A."/>
            <person name="Saif S."/>
            <person name="Shenoy N."/>
            <person name="Sisk P."/>
            <person name="Stolte C."/>
            <person name="Sykes S."/>
            <person name="Walk T."/>
            <person name="White J."/>
            <person name="Yandava C."/>
            <person name="Burger G."/>
            <person name="Gray M.W."/>
            <person name="Holland P.W.H."/>
            <person name="King N."/>
            <person name="Lang F.B.F."/>
            <person name="Roger A.J."/>
            <person name="Ruiz-Trillo I."/>
            <person name="Lander E."/>
            <person name="Nusbaum C."/>
        </authorList>
    </citation>
    <scope>NUCLEOTIDE SEQUENCE [LARGE SCALE GENOMIC DNA]</scope>
    <source>
        <strain evidence="3">ATCC 38327</strain>
    </source>
</reference>
<keyword evidence="3" id="KW-1185">Reference proteome</keyword>
<feature type="region of interest" description="Disordered" evidence="1">
    <location>
        <begin position="184"/>
        <end position="216"/>
    </location>
</feature>
<feature type="compositionally biased region" description="Low complexity" evidence="1">
    <location>
        <begin position="471"/>
        <end position="483"/>
    </location>
</feature>
<feature type="compositionally biased region" description="Gly residues" evidence="1">
    <location>
        <begin position="189"/>
        <end position="204"/>
    </location>
</feature>
<name>A0A0L0TAA4_ALLM3</name>
<accession>A0A0L0TAA4</accession>
<feature type="region of interest" description="Disordered" evidence="1">
    <location>
        <begin position="312"/>
        <end position="385"/>
    </location>
</feature>
<evidence type="ECO:0000256" key="1">
    <source>
        <dbReference type="SAM" id="MobiDB-lite"/>
    </source>
</evidence>
<dbReference type="EMBL" id="GG745373">
    <property type="protein sequence ID" value="KNE71687.1"/>
    <property type="molecule type" value="Genomic_DNA"/>
</dbReference>
<protein>
    <submittedName>
        <fullName evidence="2">Uncharacterized protein</fullName>
    </submittedName>
</protein>
<feature type="region of interest" description="Disordered" evidence="1">
    <location>
        <begin position="1"/>
        <end position="67"/>
    </location>
</feature>
<dbReference type="OrthoDB" id="10381778at2759"/>
<feature type="compositionally biased region" description="Low complexity" evidence="1">
    <location>
        <begin position="1"/>
        <end position="13"/>
    </location>
</feature>